<keyword evidence="4" id="KW-1185">Reference proteome</keyword>
<gene>
    <name evidence="3" type="ORF">GCM10022295_69810</name>
</gene>
<evidence type="ECO:0000313" key="4">
    <source>
        <dbReference type="Proteomes" id="UP001500707"/>
    </source>
</evidence>
<proteinExistence type="predicted"/>
<protein>
    <submittedName>
        <fullName evidence="3">Uncharacterized protein</fullName>
    </submittedName>
</protein>
<evidence type="ECO:0000256" key="1">
    <source>
        <dbReference type="SAM" id="MobiDB-lite"/>
    </source>
</evidence>
<keyword evidence="2" id="KW-0812">Transmembrane</keyword>
<reference evidence="4" key="1">
    <citation type="journal article" date="2019" name="Int. J. Syst. Evol. Microbiol.">
        <title>The Global Catalogue of Microorganisms (GCM) 10K type strain sequencing project: providing services to taxonomists for standard genome sequencing and annotation.</title>
        <authorList>
            <consortium name="The Broad Institute Genomics Platform"/>
            <consortium name="The Broad Institute Genome Sequencing Center for Infectious Disease"/>
            <person name="Wu L."/>
            <person name="Ma J."/>
        </authorList>
    </citation>
    <scope>NUCLEOTIDE SEQUENCE [LARGE SCALE GENOMIC DNA]</scope>
    <source>
        <strain evidence="4">JCM 17656</strain>
    </source>
</reference>
<feature type="region of interest" description="Disordered" evidence="1">
    <location>
        <begin position="165"/>
        <end position="206"/>
    </location>
</feature>
<comment type="caution">
    <text evidence="3">The sequence shown here is derived from an EMBL/GenBank/DDBJ whole genome shotgun (WGS) entry which is preliminary data.</text>
</comment>
<keyword evidence="2" id="KW-1133">Transmembrane helix</keyword>
<sequence>MQMTEAFATTVASVSSAILIAGTLEAAAFGRAVQGWTRTAVDNFMDKGVELAAMTPSERQAASRAFRAEWLPKYGLGAAKSLFFLALGLLWGVLMAAQAVAILLCLLWLADPKGPEDVGIARALVGIVAAGATVVAAVPIIRVMYSPLGPLAEVWLERRLGQAARRISPPSTDEEQPEGLAPGRLPSSREPDEASAGDSPRFPRSH</sequence>
<keyword evidence="2" id="KW-0472">Membrane</keyword>
<evidence type="ECO:0000313" key="3">
    <source>
        <dbReference type="EMBL" id="GAA3578397.1"/>
    </source>
</evidence>
<feature type="transmembrane region" description="Helical" evidence="2">
    <location>
        <begin position="121"/>
        <end position="145"/>
    </location>
</feature>
<name>A0ABP6Y815_9ACTN</name>
<feature type="transmembrane region" description="Helical" evidence="2">
    <location>
        <begin position="82"/>
        <end position="109"/>
    </location>
</feature>
<evidence type="ECO:0000256" key="2">
    <source>
        <dbReference type="SAM" id="Phobius"/>
    </source>
</evidence>
<accession>A0ABP6Y815</accession>
<organism evidence="3 4">
    <name type="scientific">Streptomyces osmaniensis</name>
    <dbReference type="NCBI Taxonomy" id="593134"/>
    <lineage>
        <taxon>Bacteria</taxon>
        <taxon>Bacillati</taxon>
        <taxon>Actinomycetota</taxon>
        <taxon>Actinomycetes</taxon>
        <taxon>Kitasatosporales</taxon>
        <taxon>Streptomycetaceae</taxon>
        <taxon>Streptomyces</taxon>
    </lineage>
</organism>
<dbReference type="Proteomes" id="UP001500707">
    <property type="component" value="Unassembled WGS sequence"/>
</dbReference>
<dbReference type="RefSeq" id="WP_346185092.1">
    <property type="nucleotide sequence ID" value="NZ_BAABCE010000016.1"/>
</dbReference>
<dbReference type="EMBL" id="BAABCE010000016">
    <property type="protein sequence ID" value="GAA3578397.1"/>
    <property type="molecule type" value="Genomic_DNA"/>
</dbReference>